<protein>
    <recommendedName>
        <fullName evidence="3">COX assembly mitochondrial protein</fullName>
    </recommendedName>
</protein>
<keyword evidence="3" id="KW-0999">Mitochondrion inner membrane</keyword>
<proteinExistence type="inferred from homology"/>
<keyword evidence="2" id="KW-1015">Disulfide bond</keyword>
<name>A0A1Q3AL91_ZYGRO</name>
<dbReference type="Pfam" id="PF08583">
    <property type="entry name" value="Cmc1"/>
    <property type="match status" value="1"/>
</dbReference>
<evidence type="ECO:0000313" key="5">
    <source>
        <dbReference type="Proteomes" id="UP000187013"/>
    </source>
</evidence>
<dbReference type="Proteomes" id="UP000187013">
    <property type="component" value="Unassembled WGS sequence"/>
</dbReference>
<comment type="function">
    <text evidence="3">Required for mitochondrial cytochrome c oxidase (COX) assembly and respiration.</text>
</comment>
<dbReference type="GO" id="GO:0005743">
    <property type="term" value="C:mitochondrial inner membrane"/>
    <property type="evidence" value="ECO:0007669"/>
    <property type="project" value="UniProtKB-SubCell"/>
</dbReference>
<accession>A0A1Q3AL91</accession>
<evidence type="ECO:0000256" key="3">
    <source>
        <dbReference type="RuleBase" id="RU364104"/>
    </source>
</evidence>
<reference evidence="4 5" key="1">
    <citation type="submission" date="2016-08" db="EMBL/GenBank/DDBJ databases">
        <title>Draft genome sequence of allopolyploid Zygosaccharomyces rouxii.</title>
        <authorList>
            <person name="Watanabe J."/>
            <person name="Uehara K."/>
            <person name="Mogi Y."/>
            <person name="Tsukioka Y."/>
        </authorList>
    </citation>
    <scope>NUCLEOTIDE SEQUENCE [LARGE SCALE GENOMIC DNA]</scope>
    <source>
        <strain evidence="4 5">NBRC 110957</strain>
    </source>
</reference>
<organism evidence="4 5">
    <name type="scientific">Zygosaccharomyces rouxii</name>
    <dbReference type="NCBI Taxonomy" id="4956"/>
    <lineage>
        <taxon>Eukaryota</taxon>
        <taxon>Fungi</taxon>
        <taxon>Dikarya</taxon>
        <taxon>Ascomycota</taxon>
        <taxon>Saccharomycotina</taxon>
        <taxon>Saccharomycetes</taxon>
        <taxon>Saccharomycetales</taxon>
        <taxon>Saccharomycetaceae</taxon>
        <taxon>Zygosaccharomyces</taxon>
    </lineage>
</organism>
<evidence type="ECO:0000256" key="1">
    <source>
        <dbReference type="ARBA" id="ARBA00007347"/>
    </source>
</evidence>
<keyword evidence="3" id="KW-0496">Mitochondrion</keyword>
<keyword evidence="3" id="KW-0472">Membrane</keyword>
<evidence type="ECO:0000313" key="4">
    <source>
        <dbReference type="EMBL" id="GAV56313.1"/>
    </source>
</evidence>
<keyword evidence="3" id="KW-0143">Chaperone</keyword>
<dbReference type="PROSITE" id="PS51808">
    <property type="entry name" value="CHCH"/>
    <property type="match status" value="1"/>
</dbReference>
<dbReference type="AlphaFoldDB" id="A0A1Q3AL91"/>
<sequence>MSGGSNISNHDARLPIWVLSPREEKEARLNLKKTAYKKCDDLVRSMAECAKAHGLKVFPACEKQRDKMTECILFYQVDTKYLDQERDKIVEKKINRLEEQVKKSKG</sequence>
<comment type="caution">
    <text evidence="4">The sequence shown here is derived from an EMBL/GenBank/DDBJ whole genome shotgun (WGS) entry which is preliminary data.</text>
</comment>
<dbReference type="OrthoDB" id="6224010at2759"/>
<comment type="subcellular location">
    <subcellularLocation>
        <location evidence="3">Mitochondrion inner membrane</location>
    </subcellularLocation>
</comment>
<dbReference type="InterPro" id="IPR013892">
    <property type="entry name" value="Cyt_c_biogenesis_Cmc1-like"/>
</dbReference>
<evidence type="ECO:0000256" key="2">
    <source>
        <dbReference type="ARBA" id="ARBA00023157"/>
    </source>
</evidence>
<comment type="similarity">
    <text evidence="1 3">Belongs to the CMC family.</text>
</comment>
<gene>
    <name evidence="4" type="ORF">ZYGR_0BB00900</name>
</gene>
<dbReference type="EMBL" id="BDGX01000054">
    <property type="protein sequence ID" value="GAV56313.1"/>
    <property type="molecule type" value="Genomic_DNA"/>
</dbReference>